<evidence type="ECO:0008006" key="4">
    <source>
        <dbReference type="Google" id="ProtNLM"/>
    </source>
</evidence>
<sequence>MISLAATAGLAAGHHSTERALQAVGLDELDRVRFAQHRPSGLSFNLYDAATNRLAGGQVSCFGGGTGADNVVSPIIVPNPGTYTVLTIPENGTTTGTVTTQLYAGGAGTTGIPTGAASTVLGIAAPGESALATIATTAPDQTPTSSAHRRTRSRRSAASPSCTATSPRTVP</sequence>
<protein>
    <recommendedName>
        <fullName evidence="4">DUF4397 domain-containing protein</fullName>
    </recommendedName>
</protein>
<feature type="region of interest" description="Disordered" evidence="1">
    <location>
        <begin position="135"/>
        <end position="171"/>
    </location>
</feature>
<comment type="caution">
    <text evidence="2">The sequence shown here is derived from an EMBL/GenBank/DDBJ whole genome shotgun (WGS) entry which is preliminary data.</text>
</comment>
<dbReference type="Proteomes" id="UP001499854">
    <property type="component" value="Unassembled WGS sequence"/>
</dbReference>
<evidence type="ECO:0000256" key="1">
    <source>
        <dbReference type="SAM" id="MobiDB-lite"/>
    </source>
</evidence>
<name>A0ABN2RDW1_9ACTN</name>
<keyword evidence="3" id="KW-1185">Reference proteome</keyword>
<evidence type="ECO:0000313" key="2">
    <source>
        <dbReference type="EMBL" id="GAA1967438.1"/>
    </source>
</evidence>
<feature type="compositionally biased region" description="Low complexity" evidence="1">
    <location>
        <begin position="156"/>
        <end position="171"/>
    </location>
</feature>
<proteinExistence type="predicted"/>
<dbReference type="RefSeq" id="WP_344657334.1">
    <property type="nucleotide sequence ID" value="NZ_BAAAQM010000013.1"/>
</dbReference>
<accession>A0ABN2RDW1</accession>
<gene>
    <name evidence="2" type="ORF">GCM10009838_27070</name>
</gene>
<evidence type="ECO:0000313" key="3">
    <source>
        <dbReference type="Proteomes" id="UP001499854"/>
    </source>
</evidence>
<organism evidence="2 3">
    <name type="scientific">Catenulispora subtropica</name>
    <dbReference type="NCBI Taxonomy" id="450798"/>
    <lineage>
        <taxon>Bacteria</taxon>
        <taxon>Bacillati</taxon>
        <taxon>Actinomycetota</taxon>
        <taxon>Actinomycetes</taxon>
        <taxon>Catenulisporales</taxon>
        <taxon>Catenulisporaceae</taxon>
        <taxon>Catenulispora</taxon>
    </lineage>
</organism>
<dbReference type="EMBL" id="BAAAQM010000013">
    <property type="protein sequence ID" value="GAA1967438.1"/>
    <property type="molecule type" value="Genomic_DNA"/>
</dbReference>
<reference evidence="2 3" key="1">
    <citation type="journal article" date="2019" name="Int. J. Syst. Evol. Microbiol.">
        <title>The Global Catalogue of Microorganisms (GCM) 10K type strain sequencing project: providing services to taxonomists for standard genome sequencing and annotation.</title>
        <authorList>
            <consortium name="The Broad Institute Genomics Platform"/>
            <consortium name="The Broad Institute Genome Sequencing Center for Infectious Disease"/>
            <person name="Wu L."/>
            <person name="Ma J."/>
        </authorList>
    </citation>
    <scope>NUCLEOTIDE SEQUENCE [LARGE SCALE GENOMIC DNA]</scope>
    <source>
        <strain evidence="2 3">JCM 16013</strain>
    </source>
</reference>